<dbReference type="InterPro" id="IPR021749">
    <property type="entry name" value="ComGE"/>
</dbReference>
<gene>
    <name evidence="2" type="ORF">Hs20B_15220</name>
</gene>
<protein>
    <recommendedName>
        <fullName evidence="4">Competence protein ComGE</fullName>
    </recommendedName>
</protein>
<feature type="transmembrane region" description="Helical" evidence="1">
    <location>
        <begin position="12"/>
        <end position="32"/>
    </location>
</feature>
<dbReference type="Pfam" id="PF11773">
    <property type="entry name" value="ComGE"/>
    <property type="match status" value="1"/>
</dbReference>
<organism evidence="2 3">
    <name type="scientific">Pseudolactococcus insecticola</name>
    <dbReference type="NCBI Taxonomy" id="2709158"/>
    <lineage>
        <taxon>Bacteria</taxon>
        <taxon>Bacillati</taxon>
        <taxon>Bacillota</taxon>
        <taxon>Bacilli</taxon>
        <taxon>Lactobacillales</taxon>
        <taxon>Streptococcaceae</taxon>
        <taxon>Pseudolactococcus</taxon>
    </lineage>
</organism>
<keyword evidence="1" id="KW-0472">Membrane</keyword>
<dbReference type="NCBIfam" id="NF041013">
    <property type="entry name" value="T4P_ComGE"/>
    <property type="match status" value="1"/>
</dbReference>
<keyword evidence="1" id="KW-1133">Transmembrane helix</keyword>
<dbReference type="RefSeq" id="WP_172357301.1">
    <property type="nucleotide sequence ID" value="NZ_BLLH01000009.1"/>
</dbReference>
<evidence type="ECO:0000313" key="2">
    <source>
        <dbReference type="EMBL" id="GFH41124.1"/>
    </source>
</evidence>
<evidence type="ECO:0008006" key="4">
    <source>
        <dbReference type="Google" id="ProtNLM"/>
    </source>
</evidence>
<dbReference type="AlphaFoldDB" id="A0A6A0B9V0"/>
<reference evidence="2 3" key="1">
    <citation type="submission" date="2020-02" db="EMBL/GenBank/DDBJ databases">
        <title>Draft genome sequence of Lactococcus sp. Hs20B0-1.</title>
        <authorList>
            <person name="Noda S."/>
            <person name="Yuki M."/>
            <person name="Ohkuma M."/>
        </authorList>
    </citation>
    <scope>NUCLEOTIDE SEQUENCE [LARGE SCALE GENOMIC DNA]</scope>
    <source>
        <strain evidence="2 3">Hs20B0-1</strain>
    </source>
</reference>
<comment type="caution">
    <text evidence="2">The sequence shown here is derived from an EMBL/GenBank/DDBJ whole genome shotgun (WGS) entry which is preliminary data.</text>
</comment>
<evidence type="ECO:0000313" key="3">
    <source>
        <dbReference type="Proteomes" id="UP000475928"/>
    </source>
</evidence>
<dbReference type="InterPro" id="IPR053468">
    <property type="entry name" value="ComGE-like"/>
</dbReference>
<dbReference type="EMBL" id="BLLH01000009">
    <property type="protein sequence ID" value="GFH41124.1"/>
    <property type="molecule type" value="Genomic_DNA"/>
</dbReference>
<keyword evidence="3" id="KW-1185">Reference proteome</keyword>
<dbReference type="Proteomes" id="UP000475928">
    <property type="component" value="Unassembled WGS sequence"/>
</dbReference>
<name>A0A6A0B9V0_9LACT</name>
<sequence>MVNIGKRQVRGYILLESLLAMALLALLATVVVTEISRSRTQLMTQNKEIEVLNTGLMAFDAGQSSLSANHVTVDLAKTSEKLVLATQGREVLRLEILSKTD</sequence>
<evidence type="ECO:0000256" key="1">
    <source>
        <dbReference type="SAM" id="Phobius"/>
    </source>
</evidence>
<keyword evidence="1" id="KW-0812">Transmembrane</keyword>
<accession>A0A6A0B9V0</accession>
<proteinExistence type="predicted"/>